<reference evidence="1 2" key="1">
    <citation type="journal article" date="2019" name="Nat. Ecol. Evol.">
        <title>Megaphylogeny resolves global patterns of mushroom evolution.</title>
        <authorList>
            <person name="Varga T."/>
            <person name="Krizsan K."/>
            <person name="Foldi C."/>
            <person name="Dima B."/>
            <person name="Sanchez-Garcia M."/>
            <person name="Sanchez-Ramirez S."/>
            <person name="Szollosi G.J."/>
            <person name="Szarkandi J.G."/>
            <person name="Papp V."/>
            <person name="Albert L."/>
            <person name="Andreopoulos W."/>
            <person name="Angelini C."/>
            <person name="Antonin V."/>
            <person name="Barry K.W."/>
            <person name="Bougher N.L."/>
            <person name="Buchanan P."/>
            <person name="Buyck B."/>
            <person name="Bense V."/>
            <person name="Catcheside P."/>
            <person name="Chovatia M."/>
            <person name="Cooper J."/>
            <person name="Damon W."/>
            <person name="Desjardin D."/>
            <person name="Finy P."/>
            <person name="Geml J."/>
            <person name="Haridas S."/>
            <person name="Hughes K."/>
            <person name="Justo A."/>
            <person name="Karasinski D."/>
            <person name="Kautmanova I."/>
            <person name="Kiss B."/>
            <person name="Kocsube S."/>
            <person name="Kotiranta H."/>
            <person name="LaButti K.M."/>
            <person name="Lechner B.E."/>
            <person name="Liimatainen K."/>
            <person name="Lipzen A."/>
            <person name="Lukacs Z."/>
            <person name="Mihaltcheva S."/>
            <person name="Morgado L.N."/>
            <person name="Niskanen T."/>
            <person name="Noordeloos M.E."/>
            <person name="Ohm R.A."/>
            <person name="Ortiz-Santana B."/>
            <person name="Ovrebo C."/>
            <person name="Racz N."/>
            <person name="Riley R."/>
            <person name="Savchenko A."/>
            <person name="Shiryaev A."/>
            <person name="Soop K."/>
            <person name="Spirin V."/>
            <person name="Szebenyi C."/>
            <person name="Tomsovsky M."/>
            <person name="Tulloss R.E."/>
            <person name="Uehling J."/>
            <person name="Grigoriev I.V."/>
            <person name="Vagvolgyi C."/>
            <person name="Papp T."/>
            <person name="Martin F.M."/>
            <person name="Miettinen O."/>
            <person name="Hibbett D.S."/>
            <person name="Nagy L.G."/>
        </authorList>
    </citation>
    <scope>NUCLEOTIDE SEQUENCE [LARGE SCALE GENOMIC DNA]</scope>
    <source>
        <strain evidence="1 2">NL-1719</strain>
    </source>
</reference>
<protein>
    <submittedName>
        <fullName evidence="1">Ribonuclease H-like protein</fullName>
    </submittedName>
</protein>
<organism evidence="1 2">
    <name type="scientific">Pluteus cervinus</name>
    <dbReference type="NCBI Taxonomy" id="181527"/>
    <lineage>
        <taxon>Eukaryota</taxon>
        <taxon>Fungi</taxon>
        <taxon>Dikarya</taxon>
        <taxon>Basidiomycota</taxon>
        <taxon>Agaricomycotina</taxon>
        <taxon>Agaricomycetes</taxon>
        <taxon>Agaricomycetidae</taxon>
        <taxon>Agaricales</taxon>
        <taxon>Pluteineae</taxon>
        <taxon>Pluteaceae</taxon>
        <taxon>Pluteus</taxon>
    </lineage>
</organism>
<dbReference type="Proteomes" id="UP000308600">
    <property type="component" value="Unassembled WGS sequence"/>
</dbReference>
<accession>A0ACD3AE66</accession>
<dbReference type="EMBL" id="ML208495">
    <property type="protein sequence ID" value="TFK63966.1"/>
    <property type="molecule type" value="Genomic_DNA"/>
</dbReference>
<proteinExistence type="predicted"/>
<sequence>DEVGWDVVYSDGACKGNGRPGSVAGIGVWWGHDDPRNLAERCPGDQSSNRAELIAVIRVLETAPPSKTPLLIKTDSQYSISCFEEWLPKWRLNGFRTSTRPVKNLGIIKYLSALLDKRKESGQIVCLQYVKGHTRYDLEGNDGADYQANLGTLLSRADELDWEGKLAMLCVGVEVS</sequence>
<name>A0ACD3AE66_9AGAR</name>
<feature type="non-terminal residue" evidence="1">
    <location>
        <position position="1"/>
    </location>
</feature>
<keyword evidence="2" id="KW-1185">Reference proteome</keyword>
<evidence type="ECO:0000313" key="2">
    <source>
        <dbReference type="Proteomes" id="UP000308600"/>
    </source>
</evidence>
<evidence type="ECO:0000313" key="1">
    <source>
        <dbReference type="EMBL" id="TFK63966.1"/>
    </source>
</evidence>
<gene>
    <name evidence="1" type="ORF">BDN72DRAFT_775260</name>
</gene>